<dbReference type="EMBL" id="PGET01000001">
    <property type="protein sequence ID" value="PJJ27768.1"/>
    <property type="molecule type" value="Genomic_DNA"/>
</dbReference>
<accession>A0A2M8Z2T9</accession>
<organism evidence="1 2">
    <name type="scientific">[Clostridium] celerecrescens 18A</name>
    <dbReference type="NCBI Taxonomy" id="1286362"/>
    <lineage>
        <taxon>Bacteria</taxon>
        <taxon>Bacillati</taxon>
        <taxon>Bacillota</taxon>
        <taxon>Clostridia</taxon>
        <taxon>Lachnospirales</taxon>
        <taxon>Lachnospiraceae</taxon>
        <taxon>Lacrimispora</taxon>
    </lineage>
</organism>
<reference evidence="1 2" key="1">
    <citation type="submission" date="2017-11" db="EMBL/GenBank/DDBJ databases">
        <title>Understudied soil microbes with underappreciated capabilities: Untangling the Clostridium saccharolyticum group.</title>
        <authorList>
            <person name="Leschine S."/>
        </authorList>
    </citation>
    <scope>NUCLEOTIDE SEQUENCE [LARGE SCALE GENOMIC DNA]</scope>
    <source>
        <strain evidence="1 2">18A</strain>
    </source>
</reference>
<gene>
    <name evidence="1" type="ORF">H171_1244</name>
</gene>
<dbReference type="OrthoDB" id="1551020at2"/>
<evidence type="ECO:0000313" key="1">
    <source>
        <dbReference type="EMBL" id="PJJ27768.1"/>
    </source>
</evidence>
<dbReference type="RefSeq" id="WP_100304359.1">
    <property type="nucleotide sequence ID" value="NZ_PGET01000001.1"/>
</dbReference>
<dbReference type="Proteomes" id="UP000231092">
    <property type="component" value="Unassembled WGS sequence"/>
</dbReference>
<sequence length="141" mass="16151">MNTYVITLSGYDRQATAYGETSGKAKYNSYLEMGDLFDSFAEFLRFVKSIKLIHKFRPCDLFGDIEQFERMKECRNIPFAFMGMKVILKSRSRGNIKGAIVGSNDSMNLDICFDGTCHKENCHPHYELIYLDNSGNIVAEF</sequence>
<evidence type="ECO:0000313" key="2">
    <source>
        <dbReference type="Proteomes" id="UP000231092"/>
    </source>
</evidence>
<comment type="caution">
    <text evidence="1">The sequence shown here is derived from an EMBL/GenBank/DDBJ whole genome shotgun (WGS) entry which is preliminary data.</text>
</comment>
<name>A0A2M8Z2T9_9FIRM</name>
<protein>
    <submittedName>
        <fullName evidence="1">Uncharacterized protein</fullName>
    </submittedName>
</protein>
<proteinExistence type="predicted"/>
<dbReference type="AlphaFoldDB" id="A0A2M8Z2T9"/>